<dbReference type="InterPro" id="IPR013083">
    <property type="entry name" value="Znf_RING/FYVE/PHD"/>
</dbReference>
<dbReference type="InterPro" id="IPR028938">
    <property type="entry name" value="Rsf1-like"/>
</dbReference>
<dbReference type="InterPro" id="IPR019786">
    <property type="entry name" value="Zinc_finger_PHD-type_CS"/>
</dbReference>
<comment type="caution">
    <text evidence="6">The sequence shown here is derived from an EMBL/GenBank/DDBJ whole genome shotgun (WGS) entry which is preliminary data.</text>
</comment>
<dbReference type="GeneID" id="70288582"/>
<protein>
    <recommendedName>
        <fullName evidence="5">Zinc finger PHD-type domain-containing protein</fullName>
    </recommendedName>
</protein>
<accession>A0A9P8CQA0</accession>
<feature type="region of interest" description="Disordered" evidence="4">
    <location>
        <begin position="522"/>
        <end position="550"/>
    </location>
</feature>
<dbReference type="InterPro" id="IPR011011">
    <property type="entry name" value="Znf_FYVE_PHD"/>
</dbReference>
<sequence length="708" mass="80818">MPTRKRPTDTVEGGQPDHSLLVTLRGMWQFANFCQWVYTFGKAARIDENIDIEDIESDCLTPETNLLCDIALALLKLISSHRGLTHDIFDSQARKQYLDKAPDANPFGNDDAPAKFQDFDVPTKIRVLQQLTQWVMIFPERIRERMDEQRDIDQTTWRIEPYGWDSEDRTYFVLDDNRVYRLTEPPPAPPSTSKKRSKKAFRSGRRSSKRRRTQTNAELDAELDEMSEQEQPQKDHDSAKAPDDGLGGMVWECLAVTLEEARLLIDGFRKSRDENEKVLRKQLEQHLLPILEKQEESRQRRIAQRERELLTMAKLANAKRSSRLASKLEQQKLEEKVREEEQQQQQAALTRLREEQARLKRETERDFRMASRGQRLREREARRIQHEEELAHLSEDSKCQENGQSRLSERRRQAEIERAQQALKDLDDEDDEWIFDCVCGLYGKVDDGTHSVACESCNVWQHSRCLGLSEDEVESPESHFVCAACKRRQVEARNAKPHTTIKLKIKRDQNTSDTHQHMVDDLRNNDTADSTQAVGSESVGTRPPSPQKHNVEKVHSTESTSMPCMTQTGPEPNGAVRLRENDASIKNRIIPPEQVHSPSAMYSERTPGGLTTPSAGMHPVSESKLNTPAISREIYRATHDQNGNIPASGGMSPTKQSPHNSFTSNGTIQSGITPIRIPPGITLSPTPQKTIMTPPTKHQELSRPNSQQ</sequence>
<dbReference type="OrthoDB" id="303107at2759"/>
<evidence type="ECO:0000256" key="2">
    <source>
        <dbReference type="ARBA" id="ARBA00022771"/>
    </source>
</evidence>
<reference evidence="6" key="1">
    <citation type="journal article" date="2021" name="IMA Fungus">
        <title>Genomic characterization of three marine fungi, including Emericellopsis atlantica sp. nov. with signatures of a generalist lifestyle and marine biomass degradation.</title>
        <authorList>
            <person name="Hagestad O.C."/>
            <person name="Hou L."/>
            <person name="Andersen J.H."/>
            <person name="Hansen E.H."/>
            <person name="Altermark B."/>
            <person name="Li C."/>
            <person name="Kuhnert E."/>
            <person name="Cox R.J."/>
            <person name="Crous P.W."/>
            <person name="Spatafora J.W."/>
            <person name="Lail K."/>
            <person name="Amirebrahimi M."/>
            <person name="Lipzen A."/>
            <person name="Pangilinan J."/>
            <person name="Andreopoulos W."/>
            <person name="Hayes R.D."/>
            <person name="Ng V."/>
            <person name="Grigoriev I.V."/>
            <person name="Jackson S.A."/>
            <person name="Sutton T.D.S."/>
            <person name="Dobson A.D.W."/>
            <person name="Rama T."/>
        </authorList>
    </citation>
    <scope>NUCLEOTIDE SEQUENCE</scope>
    <source>
        <strain evidence="6">TS7</strain>
    </source>
</reference>
<feature type="region of interest" description="Disordered" evidence="4">
    <location>
        <begin position="182"/>
        <end position="244"/>
    </location>
</feature>
<dbReference type="RefSeq" id="XP_046117455.1">
    <property type="nucleotide sequence ID" value="XM_046257679.1"/>
</dbReference>
<organism evidence="6 7">
    <name type="scientific">Emericellopsis atlantica</name>
    <dbReference type="NCBI Taxonomy" id="2614577"/>
    <lineage>
        <taxon>Eukaryota</taxon>
        <taxon>Fungi</taxon>
        <taxon>Dikarya</taxon>
        <taxon>Ascomycota</taxon>
        <taxon>Pezizomycotina</taxon>
        <taxon>Sordariomycetes</taxon>
        <taxon>Hypocreomycetidae</taxon>
        <taxon>Hypocreales</taxon>
        <taxon>Bionectriaceae</taxon>
        <taxon>Emericellopsis</taxon>
    </lineage>
</organism>
<dbReference type="PANTHER" id="PTHR14296:SF3">
    <property type="entry name" value="DIKAR, ISOFORM F"/>
    <property type="match status" value="1"/>
</dbReference>
<dbReference type="Gene3D" id="3.30.40.10">
    <property type="entry name" value="Zinc/RING finger domain, C3HC4 (zinc finger)"/>
    <property type="match status" value="1"/>
</dbReference>
<feature type="region of interest" description="Disordered" evidence="4">
    <location>
        <begin position="641"/>
        <end position="708"/>
    </location>
</feature>
<feature type="domain" description="Zinc finger PHD-type" evidence="5">
    <location>
        <begin position="436"/>
        <end position="486"/>
    </location>
</feature>
<evidence type="ECO:0000313" key="6">
    <source>
        <dbReference type="EMBL" id="KAG9253531.1"/>
    </source>
</evidence>
<feature type="compositionally biased region" description="Basic and acidic residues" evidence="4">
    <location>
        <begin position="231"/>
        <end position="243"/>
    </location>
</feature>
<evidence type="ECO:0000313" key="7">
    <source>
        <dbReference type="Proteomes" id="UP000887229"/>
    </source>
</evidence>
<dbReference type="PANTHER" id="PTHR14296">
    <property type="entry name" value="REMODELING AND SPACING FACTOR 1"/>
    <property type="match status" value="1"/>
</dbReference>
<dbReference type="SUPFAM" id="SSF57903">
    <property type="entry name" value="FYVE/PHD zinc finger"/>
    <property type="match status" value="1"/>
</dbReference>
<gene>
    <name evidence="6" type="ORF">F5Z01DRAFT_143419</name>
</gene>
<keyword evidence="7" id="KW-1185">Reference proteome</keyword>
<dbReference type="GO" id="GO:0006355">
    <property type="term" value="P:regulation of DNA-templated transcription"/>
    <property type="evidence" value="ECO:0007669"/>
    <property type="project" value="InterPro"/>
</dbReference>
<name>A0A9P8CQA0_9HYPO</name>
<evidence type="ECO:0000256" key="4">
    <source>
        <dbReference type="SAM" id="MobiDB-lite"/>
    </source>
</evidence>
<dbReference type="Proteomes" id="UP000887229">
    <property type="component" value="Unassembled WGS sequence"/>
</dbReference>
<evidence type="ECO:0000259" key="5">
    <source>
        <dbReference type="SMART" id="SM00249"/>
    </source>
</evidence>
<feature type="compositionally biased region" description="Polar residues" evidence="4">
    <location>
        <begin position="683"/>
        <end position="693"/>
    </location>
</feature>
<feature type="compositionally biased region" description="Basic residues" evidence="4">
    <location>
        <begin position="193"/>
        <end position="213"/>
    </location>
</feature>
<dbReference type="GO" id="GO:0031213">
    <property type="term" value="C:RSF complex"/>
    <property type="evidence" value="ECO:0007669"/>
    <property type="project" value="InterPro"/>
</dbReference>
<keyword evidence="2" id="KW-0863">Zinc-finger</keyword>
<feature type="compositionally biased region" description="Basic and acidic residues" evidence="4">
    <location>
        <begin position="388"/>
        <end position="399"/>
    </location>
</feature>
<dbReference type="InterPro" id="IPR019787">
    <property type="entry name" value="Znf_PHD-finger"/>
</dbReference>
<evidence type="ECO:0000256" key="3">
    <source>
        <dbReference type="ARBA" id="ARBA00022833"/>
    </source>
</evidence>
<feature type="compositionally biased region" description="Polar residues" evidence="4">
    <location>
        <begin position="527"/>
        <end position="539"/>
    </location>
</feature>
<feature type="compositionally biased region" description="Low complexity" evidence="4">
    <location>
        <begin position="671"/>
        <end position="682"/>
    </location>
</feature>
<evidence type="ECO:0000256" key="1">
    <source>
        <dbReference type="ARBA" id="ARBA00022723"/>
    </source>
</evidence>
<dbReference type="SMART" id="SM00249">
    <property type="entry name" value="PHD"/>
    <property type="match status" value="1"/>
</dbReference>
<keyword evidence="1" id="KW-0479">Metal-binding</keyword>
<feature type="compositionally biased region" description="Polar residues" evidence="4">
    <location>
        <begin position="641"/>
        <end position="670"/>
    </location>
</feature>
<dbReference type="EMBL" id="MU251257">
    <property type="protein sequence ID" value="KAG9253531.1"/>
    <property type="molecule type" value="Genomic_DNA"/>
</dbReference>
<feature type="compositionally biased region" description="Acidic residues" evidence="4">
    <location>
        <begin position="219"/>
        <end position="228"/>
    </location>
</feature>
<dbReference type="GO" id="GO:0008270">
    <property type="term" value="F:zinc ion binding"/>
    <property type="evidence" value="ECO:0007669"/>
    <property type="project" value="UniProtKB-KW"/>
</dbReference>
<dbReference type="InterPro" id="IPR001965">
    <property type="entry name" value="Znf_PHD"/>
</dbReference>
<proteinExistence type="predicted"/>
<dbReference type="AlphaFoldDB" id="A0A9P8CQA0"/>
<keyword evidence="3" id="KW-0862">Zinc</keyword>
<dbReference type="Pfam" id="PF00628">
    <property type="entry name" value="PHD"/>
    <property type="match status" value="1"/>
</dbReference>
<feature type="region of interest" description="Disordered" evidence="4">
    <location>
        <begin position="388"/>
        <end position="413"/>
    </location>
</feature>
<dbReference type="PROSITE" id="PS01359">
    <property type="entry name" value="ZF_PHD_1"/>
    <property type="match status" value="1"/>
</dbReference>